<keyword evidence="2" id="KW-1185">Reference proteome</keyword>
<protein>
    <submittedName>
        <fullName evidence="1">Uncharacterized protein</fullName>
    </submittedName>
</protein>
<organism evidence="1 2">
    <name type="scientific">Datura stramonium</name>
    <name type="common">Jimsonweed</name>
    <name type="synonym">Common thornapple</name>
    <dbReference type="NCBI Taxonomy" id="4076"/>
    <lineage>
        <taxon>Eukaryota</taxon>
        <taxon>Viridiplantae</taxon>
        <taxon>Streptophyta</taxon>
        <taxon>Embryophyta</taxon>
        <taxon>Tracheophyta</taxon>
        <taxon>Spermatophyta</taxon>
        <taxon>Magnoliopsida</taxon>
        <taxon>eudicotyledons</taxon>
        <taxon>Gunneridae</taxon>
        <taxon>Pentapetalae</taxon>
        <taxon>asterids</taxon>
        <taxon>lamiids</taxon>
        <taxon>Solanales</taxon>
        <taxon>Solanaceae</taxon>
        <taxon>Solanoideae</taxon>
        <taxon>Datureae</taxon>
        <taxon>Datura</taxon>
    </lineage>
</organism>
<name>A0ABS8TA33_DATST</name>
<comment type="caution">
    <text evidence="1">The sequence shown here is derived from an EMBL/GenBank/DDBJ whole genome shotgun (WGS) entry which is preliminary data.</text>
</comment>
<reference evidence="1 2" key="1">
    <citation type="journal article" date="2021" name="BMC Genomics">
        <title>Datura genome reveals duplications of psychoactive alkaloid biosynthetic genes and high mutation rate following tissue culture.</title>
        <authorList>
            <person name="Rajewski A."/>
            <person name="Carter-House D."/>
            <person name="Stajich J."/>
            <person name="Litt A."/>
        </authorList>
    </citation>
    <scope>NUCLEOTIDE SEQUENCE [LARGE SCALE GENOMIC DNA]</scope>
    <source>
        <strain evidence="1">AR-01</strain>
    </source>
</reference>
<proteinExistence type="predicted"/>
<gene>
    <name evidence="1" type="ORF">HAX54_006322</name>
</gene>
<accession>A0ABS8TA33</accession>
<evidence type="ECO:0000313" key="1">
    <source>
        <dbReference type="EMBL" id="MCD7468284.1"/>
    </source>
</evidence>
<dbReference type="EMBL" id="JACEIK010001316">
    <property type="protein sequence ID" value="MCD7468284.1"/>
    <property type="molecule type" value="Genomic_DNA"/>
</dbReference>
<dbReference type="Proteomes" id="UP000823775">
    <property type="component" value="Unassembled WGS sequence"/>
</dbReference>
<evidence type="ECO:0000313" key="2">
    <source>
        <dbReference type="Proteomes" id="UP000823775"/>
    </source>
</evidence>
<sequence length="192" mass="21799">MNVLASQVAAQPLTKETNVSPPQAIMDEGIFGWEMEKEIVEETRLPLAGNATECRTNWEAIDDLLAKHRLHFANLQWVTESIQCTSEFKVMSSVDTSANRWLSRRSPENHRLCSMNHRLNREFDCTILNSVKNPQFISASRFKNGDPPVGHRWLWSLRSQLIIPVTHRGFAIPHLPFADGSLVSPESLLLLI</sequence>